<feature type="domain" description="Recombinase" evidence="3">
    <location>
        <begin position="152"/>
        <end position="289"/>
    </location>
</feature>
<dbReference type="InterPro" id="IPR036162">
    <property type="entry name" value="Resolvase-like_N_sf"/>
</dbReference>
<dbReference type="Pfam" id="PF00239">
    <property type="entry name" value="Resolvase"/>
    <property type="match status" value="1"/>
</dbReference>
<dbReference type="InterPro" id="IPR038109">
    <property type="entry name" value="DNA_bind_recomb_sf"/>
</dbReference>
<evidence type="ECO:0000313" key="4">
    <source>
        <dbReference type="EMBL" id="SMO63743.1"/>
    </source>
</evidence>
<name>A0A521CWD3_9BACL</name>
<organism evidence="4 5">
    <name type="scientific">Melghirimyces algeriensis</name>
    <dbReference type="NCBI Taxonomy" id="910412"/>
    <lineage>
        <taxon>Bacteria</taxon>
        <taxon>Bacillati</taxon>
        <taxon>Bacillota</taxon>
        <taxon>Bacilli</taxon>
        <taxon>Bacillales</taxon>
        <taxon>Thermoactinomycetaceae</taxon>
        <taxon>Melghirimyces</taxon>
    </lineage>
</organism>
<dbReference type="GO" id="GO:0003677">
    <property type="term" value="F:DNA binding"/>
    <property type="evidence" value="ECO:0007669"/>
    <property type="project" value="InterPro"/>
</dbReference>
<dbReference type="PROSITE" id="PS51737">
    <property type="entry name" value="RECOMBINASE_DNA_BIND"/>
    <property type="match status" value="1"/>
</dbReference>
<dbReference type="OrthoDB" id="9811097at2"/>
<dbReference type="Proteomes" id="UP000315636">
    <property type="component" value="Unassembled WGS sequence"/>
</dbReference>
<dbReference type="GO" id="GO:0000150">
    <property type="term" value="F:DNA strand exchange activity"/>
    <property type="evidence" value="ECO:0007669"/>
    <property type="project" value="InterPro"/>
</dbReference>
<sequence length="502" mass="59037">MVGIYVRVSTEESAKRGYSIKDQIQDCRKKAATDEIMEYIDEGISGEFLDRPGLSKLREDIRKGLITKVVCLDPDRLSRKLMNQLIVTEELDRQGVPLLFVNGEYARTPEGQLFYSMRGAISEFEKAKINERMTRGRKQKARQGKLLRDFQVYGYDYDKEKESFVIHDQEAEVVRLIFTLFTQPNNRVKGINGIAHYLTEQGIPTKRGANVWHRQVVRQILMNRAYIGEFYQNKWNTEGMLGNKFKPSEERVQMRMRPKEEWIKIPCPPIVDEAVFYHAQSLLKESRRRWAKKGKREYLLSGLIRCGECHNTMTGRKVKNWGKYVYEYTDVKNYAGAKHRGCGKRVKCEELDQPVWEQIVRWLDHPGEIAVVAEEMSETSPSTWEEMETKRLEKEIEKTKEGRKRVLNLFAQGLDIAEEEVRESIQELKEKEEQLRVRLREMKEIITNRDKSQYSQELTQEAVTYYFSKGEKDLTFADKKELIRQVVREITVHGNRVEIYTF</sequence>
<protein>
    <submittedName>
        <fullName evidence="4">Site-specific DNA recombinase</fullName>
    </submittedName>
</protein>
<dbReference type="Gene3D" id="3.90.1750.20">
    <property type="entry name" value="Putative Large Serine Recombinase, Chain B, Domain 2"/>
    <property type="match status" value="1"/>
</dbReference>
<dbReference type="PANTHER" id="PTHR30461">
    <property type="entry name" value="DNA-INVERTASE FROM LAMBDOID PROPHAGE"/>
    <property type="match status" value="1"/>
</dbReference>
<dbReference type="PANTHER" id="PTHR30461:SF23">
    <property type="entry name" value="DNA RECOMBINASE-RELATED"/>
    <property type="match status" value="1"/>
</dbReference>
<feature type="domain" description="Resolvase/invertase-type recombinase catalytic" evidence="2">
    <location>
        <begin position="1"/>
        <end position="144"/>
    </location>
</feature>
<evidence type="ECO:0000256" key="1">
    <source>
        <dbReference type="SAM" id="Coils"/>
    </source>
</evidence>
<accession>A0A521CWD3</accession>
<dbReference type="CDD" id="cd00338">
    <property type="entry name" value="Ser_Recombinase"/>
    <property type="match status" value="1"/>
</dbReference>
<evidence type="ECO:0000259" key="3">
    <source>
        <dbReference type="PROSITE" id="PS51737"/>
    </source>
</evidence>
<proteinExistence type="predicted"/>
<dbReference type="InterPro" id="IPR025827">
    <property type="entry name" value="Zn_ribbon_recom_dom"/>
</dbReference>
<dbReference type="Pfam" id="PF07508">
    <property type="entry name" value="Recombinase"/>
    <property type="match status" value="1"/>
</dbReference>
<feature type="coiled-coil region" evidence="1">
    <location>
        <begin position="411"/>
        <end position="445"/>
    </location>
</feature>
<keyword evidence="1" id="KW-0175">Coiled coil</keyword>
<dbReference type="Pfam" id="PF13408">
    <property type="entry name" value="Zn_ribbon_recom"/>
    <property type="match status" value="1"/>
</dbReference>
<dbReference type="SUPFAM" id="SSF53041">
    <property type="entry name" value="Resolvase-like"/>
    <property type="match status" value="1"/>
</dbReference>
<dbReference type="InterPro" id="IPR011109">
    <property type="entry name" value="DNA_bind_recombinase_dom"/>
</dbReference>
<dbReference type="EMBL" id="FXTI01000004">
    <property type="protein sequence ID" value="SMO63743.1"/>
    <property type="molecule type" value="Genomic_DNA"/>
</dbReference>
<keyword evidence="5" id="KW-1185">Reference proteome</keyword>
<dbReference type="AlphaFoldDB" id="A0A521CWD3"/>
<reference evidence="4 5" key="1">
    <citation type="submission" date="2017-05" db="EMBL/GenBank/DDBJ databases">
        <authorList>
            <person name="Varghese N."/>
            <person name="Submissions S."/>
        </authorList>
    </citation>
    <scope>NUCLEOTIDE SEQUENCE [LARGE SCALE GENOMIC DNA]</scope>
    <source>
        <strain evidence="4 5">DSM 45474</strain>
    </source>
</reference>
<dbReference type="RefSeq" id="WP_142505303.1">
    <property type="nucleotide sequence ID" value="NZ_FXTI01000004.1"/>
</dbReference>
<dbReference type="SMART" id="SM00857">
    <property type="entry name" value="Resolvase"/>
    <property type="match status" value="1"/>
</dbReference>
<gene>
    <name evidence="4" type="ORF">SAMN06264849_104251</name>
</gene>
<dbReference type="InterPro" id="IPR006119">
    <property type="entry name" value="Resolv_N"/>
</dbReference>
<evidence type="ECO:0000259" key="2">
    <source>
        <dbReference type="PROSITE" id="PS51736"/>
    </source>
</evidence>
<dbReference type="PROSITE" id="PS51736">
    <property type="entry name" value="RECOMBINASES_3"/>
    <property type="match status" value="1"/>
</dbReference>
<dbReference type="Gene3D" id="3.40.50.1390">
    <property type="entry name" value="Resolvase, N-terminal catalytic domain"/>
    <property type="match status" value="1"/>
</dbReference>
<dbReference type="InterPro" id="IPR050639">
    <property type="entry name" value="SSR_resolvase"/>
</dbReference>
<evidence type="ECO:0000313" key="5">
    <source>
        <dbReference type="Proteomes" id="UP000315636"/>
    </source>
</evidence>